<dbReference type="Pfam" id="PF05721">
    <property type="entry name" value="PhyH"/>
    <property type="match status" value="1"/>
</dbReference>
<accession>A0A383ADK3</accession>
<evidence type="ECO:0000313" key="1">
    <source>
        <dbReference type="EMBL" id="SVE05764.1"/>
    </source>
</evidence>
<feature type="non-terminal residue" evidence="1">
    <location>
        <position position="1"/>
    </location>
</feature>
<dbReference type="Gene3D" id="2.60.120.620">
    <property type="entry name" value="q2cbj1_9rhob like domain"/>
    <property type="match status" value="1"/>
</dbReference>
<dbReference type="PANTHER" id="PTHR20883:SF48">
    <property type="entry name" value="ECTOINE DIOXYGENASE"/>
    <property type="match status" value="1"/>
</dbReference>
<dbReference type="AlphaFoldDB" id="A0A383ADK3"/>
<feature type="non-terminal residue" evidence="1">
    <location>
        <position position="197"/>
    </location>
</feature>
<dbReference type="PANTHER" id="PTHR20883">
    <property type="entry name" value="PHYTANOYL-COA DIOXYGENASE DOMAIN CONTAINING 1"/>
    <property type="match status" value="1"/>
</dbReference>
<gene>
    <name evidence="1" type="ORF">METZ01_LOCUS458618</name>
</gene>
<organism evidence="1">
    <name type="scientific">marine metagenome</name>
    <dbReference type="NCBI Taxonomy" id="408172"/>
    <lineage>
        <taxon>unclassified sequences</taxon>
        <taxon>metagenomes</taxon>
        <taxon>ecological metagenomes</taxon>
    </lineage>
</organism>
<evidence type="ECO:0008006" key="2">
    <source>
        <dbReference type="Google" id="ProtNLM"/>
    </source>
</evidence>
<dbReference type="GO" id="GO:0016491">
    <property type="term" value="F:oxidoreductase activity"/>
    <property type="evidence" value="ECO:0007669"/>
    <property type="project" value="UniProtKB-ARBA"/>
</dbReference>
<protein>
    <recommendedName>
        <fullName evidence="2">Phytanoyl-CoA dioxygenase</fullName>
    </recommendedName>
</protein>
<reference evidence="1" key="1">
    <citation type="submission" date="2018-05" db="EMBL/GenBank/DDBJ databases">
        <authorList>
            <person name="Lanie J.A."/>
            <person name="Ng W.-L."/>
            <person name="Kazmierczak K.M."/>
            <person name="Andrzejewski T.M."/>
            <person name="Davidsen T.M."/>
            <person name="Wayne K.J."/>
            <person name="Tettelin H."/>
            <person name="Glass J.I."/>
            <person name="Rusch D."/>
            <person name="Podicherti R."/>
            <person name="Tsui H.-C.T."/>
            <person name="Winkler M.E."/>
        </authorList>
    </citation>
    <scope>NUCLEOTIDE SEQUENCE</scope>
</reference>
<dbReference type="EMBL" id="UINC01191229">
    <property type="protein sequence ID" value="SVE05764.1"/>
    <property type="molecule type" value="Genomic_DNA"/>
</dbReference>
<name>A0A383ADK3_9ZZZZ</name>
<sequence length="197" mass="21509">MSAVKDAIAHLDQYGYCLLPELMPAEWARSFAERCQELHADPQNANKISGDEHYETLFGMLNLDDRTWACASHPSAVTVARHFLGPKCRVVEACSKPTQPGAPHQALHADSAGNFVRVPDIPWMINSMWMLTDFTADNGATAVVPGSHRSRLSAPPADLDVDGPHLHTICGTAGSLLMWHAGTFHMARGNRSDTVRV</sequence>
<dbReference type="SUPFAM" id="SSF51197">
    <property type="entry name" value="Clavaminate synthase-like"/>
    <property type="match status" value="1"/>
</dbReference>
<proteinExistence type="predicted"/>
<dbReference type="InterPro" id="IPR008775">
    <property type="entry name" value="Phytyl_CoA_dOase-like"/>
</dbReference>
<dbReference type="GO" id="GO:0046872">
    <property type="term" value="F:metal ion binding"/>
    <property type="evidence" value="ECO:0007669"/>
    <property type="project" value="UniProtKB-ARBA"/>
</dbReference>